<protein>
    <submittedName>
        <fullName evidence="2">Uncharacterized protein</fullName>
    </submittedName>
</protein>
<dbReference type="EMBL" id="CP053418">
    <property type="protein sequence ID" value="QJW84369.1"/>
    <property type="molecule type" value="Genomic_DNA"/>
</dbReference>
<evidence type="ECO:0000313" key="3">
    <source>
        <dbReference type="Proteomes" id="UP000500826"/>
    </source>
</evidence>
<gene>
    <name evidence="2" type="ORF">HK414_13030</name>
</gene>
<feature type="region of interest" description="Disordered" evidence="1">
    <location>
        <begin position="97"/>
        <end position="159"/>
    </location>
</feature>
<accession>A0ABX6P2U8</accession>
<name>A0ABX6P2U8_9BURK</name>
<evidence type="ECO:0000313" key="2">
    <source>
        <dbReference type="EMBL" id="QJW84369.1"/>
    </source>
</evidence>
<feature type="compositionally biased region" description="Low complexity" evidence="1">
    <location>
        <begin position="126"/>
        <end position="136"/>
    </location>
</feature>
<proteinExistence type="predicted"/>
<sequence>MDRAGYKAEFPNWMPGNQVAGSVLTNLNRKTVSDNALRYRQAQDNWITANLRKESGAAIPVPELEAERAKWFPLAGEGDETIRQKAAARVVAEEAMQVQMGPGRKQMRGALERTAPKEAGTAEAQPLPSNLSPSSLQKGKTYTLPNGKAATGTACSLGR</sequence>
<reference evidence="2 3" key="2">
    <citation type="submission" date="2020-05" db="EMBL/GenBank/DDBJ databases">
        <authorList>
            <person name="Khan S.A."/>
            <person name="Jeon C.O."/>
            <person name="Chun B.H."/>
        </authorList>
    </citation>
    <scope>NUCLEOTIDE SEQUENCE [LARGE SCALE GENOMIC DNA]</scope>
    <source>
        <strain evidence="2 3">H242</strain>
    </source>
</reference>
<evidence type="ECO:0000256" key="1">
    <source>
        <dbReference type="SAM" id="MobiDB-lite"/>
    </source>
</evidence>
<keyword evidence="3" id="KW-1185">Reference proteome</keyword>
<reference evidence="2 3" key="1">
    <citation type="submission" date="2020-05" db="EMBL/GenBank/DDBJ databases">
        <title>Ramlibacter rhizophilus sp. nov., isolated from rhizosphere soil of national flower Mugunghwa from South Korea.</title>
        <authorList>
            <person name="Zheng-Fei Y."/>
            <person name="Huan T."/>
        </authorList>
    </citation>
    <scope>NUCLEOTIDE SEQUENCE [LARGE SCALE GENOMIC DNA]</scope>
    <source>
        <strain evidence="2 3">H242</strain>
    </source>
</reference>
<organism evidence="2 3">
    <name type="scientific">Ramlibacter terrae</name>
    <dbReference type="NCBI Taxonomy" id="2732511"/>
    <lineage>
        <taxon>Bacteria</taxon>
        <taxon>Pseudomonadati</taxon>
        <taxon>Pseudomonadota</taxon>
        <taxon>Betaproteobacteria</taxon>
        <taxon>Burkholderiales</taxon>
        <taxon>Comamonadaceae</taxon>
        <taxon>Ramlibacter</taxon>
    </lineage>
</organism>
<dbReference type="Proteomes" id="UP000500826">
    <property type="component" value="Chromosome"/>
</dbReference>